<gene>
    <name evidence="1" type="ORF">PbB2_02636</name>
</gene>
<dbReference type="Pfam" id="PF06073">
    <property type="entry name" value="DUF934"/>
    <property type="match status" value="1"/>
</dbReference>
<sequence length="206" mass="22261">MSILLKLHDTGAVGVVTLPEGTFRPAPPANPIPDMAIVNAGQGDVRSLIRPNVKQPESPSVTAWEAGSFVRLDDWLARDVADVETGPRALVLMPTEDPLSLAGHLDGLDLIAVEFAKFNDGRGYSIATLLRSRLGFKGEIRAVGDVLVDQLFAMVRCGINSFALRGDQREEDARRALATFPAVYQWGADNRDFALAAKRQPDRAAA</sequence>
<evidence type="ECO:0000313" key="1">
    <source>
        <dbReference type="EMBL" id="GBF58945.1"/>
    </source>
</evidence>
<dbReference type="Proteomes" id="UP000245086">
    <property type="component" value="Unassembled WGS sequence"/>
</dbReference>
<dbReference type="RefSeq" id="WP_238165021.1">
    <property type="nucleotide sequence ID" value="NZ_BFBR01000009.1"/>
</dbReference>
<accession>A0A2P2ED12</accession>
<comment type="caution">
    <text evidence="1">The sequence shown here is derived from an EMBL/GenBank/DDBJ whole genome shotgun (WGS) entry which is preliminary data.</text>
</comment>
<name>A0A2P2ED12_9PROT</name>
<reference evidence="1 2" key="1">
    <citation type="journal article" date="2018" name="Genome Announc.">
        <title>Draft Genome Sequence of "Candidatus Phycosocius bacilliformis," an Alphaproteobacterial Ectosymbiont of the Hydrocarbon-Producing Green Alga Botryococcus braunii.</title>
        <authorList>
            <person name="Tanabe Y."/>
            <person name="Yamaguchi H."/>
            <person name="Watanabe M.M."/>
        </authorList>
    </citation>
    <scope>NUCLEOTIDE SEQUENCE [LARGE SCALE GENOMIC DNA]</scope>
    <source>
        <strain evidence="1 2">BOTRYCO-2</strain>
    </source>
</reference>
<dbReference type="EMBL" id="BFBR01000009">
    <property type="protein sequence ID" value="GBF58945.1"/>
    <property type="molecule type" value="Genomic_DNA"/>
</dbReference>
<dbReference type="InterPro" id="IPR008318">
    <property type="entry name" value="UCP030820"/>
</dbReference>
<dbReference type="AlphaFoldDB" id="A0A2P2ED12"/>
<organism evidence="1 2">
    <name type="scientific">Candidatus Phycosocius bacilliformis</name>
    <dbReference type="NCBI Taxonomy" id="1445552"/>
    <lineage>
        <taxon>Bacteria</taxon>
        <taxon>Pseudomonadati</taxon>
        <taxon>Pseudomonadota</taxon>
        <taxon>Alphaproteobacteria</taxon>
        <taxon>Caulobacterales</taxon>
        <taxon>Caulobacterales incertae sedis</taxon>
        <taxon>Candidatus Phycosocius</taxon>
    </lineage>
</organism>
<proteinExistence type="predicted"/>
<evidence type="ECO:0008006" key="3">
    <source>
        <dbReference type="Google" id="ProtNLM"/>
    </source>
</evidence>
<evidence type="ECO:0000313" key="2">
    <source>
        <dbReference type="Proteomes" id="UP000245086"/>
    </source>
</evidence>
<protein>
    <recommendedName>
        <fullName evidence="3">DUF934 domain-containing protein</fullName>
    </recommendedName>
</protein>
<keyword evidence="2" id="KW-1185">Reference proteome</keyword>